<protein>
    <submittedName>
        <fullName evidence="1">Uncharacterized protein</fullName>
    </submittedName>
</protein>
<comment type="caution">
    <text evidence="1">The sequence shown here is derived from an EMBL/GenBank/DDBJ whole genome shotgun (WGS) entry which is preliminary data.</text>
</comment>
<sequence length="115" mass="13871">MIRKSVRKHPTLCDEIFEICLHLYQNKATQDFGRSDDYYDIIICLDLNSKQLKRLRKVLEQELNYAKDNPYRMERIIIEIYKFLKSLGKVKKESITSKKKPFMLIPEIHTRDSYK</sequence>
<reference evidence="1 2" key="1">
    <citation type="submission" date="2013-01" db="EMBL/GenBank/DDBJ databases">
        <authorList>
            <person name="Harkins D.M."/>
            <person name="Durkin A.S."/>
            <person name="Brinkac L.M."/>
            <person name="Haft D.H."/>
            <person name="Selengut J.D."/>
            <person name="Sanka R."/>
            <person name="DePew J."/>
            <person name="Purushe J."/>
            <person name="Hartskeerl R.A."/>
            <person name="Ahmed A."/>
            <person name="van der Linden H."/>
            <person name="Goris M.G.A."/>
            <person name="Vinetz J.M."/>
            <person name="Sutton G.G."/>
            <person name="Nierman W.C."/>
            <person name="Fouts D.E."/>
        </authorList>
    </citation>
    <scope>NUCLEOTIDE SEQUENCE [LARGE SCALE GENOMIC DNA]</scope>
    <source>
        <strain evidence="1 2">TE 1992</strain>
    </source>
</reference>
<organism evidence="1 2">
    <name type="scientific">Leptospira interrogans serovar Lora str. TE 1992</name>
    <dbReference type="NCBI Taxonomy" id="1193028"/>
    <lineage>
        <taxon>Bacteria</taxon>
        <taxon>Pseudomonadati</taxon>
        <taxon>Spirochaetota</taxon>
        <taxon>Spirochaetia</taxon>
        <taxon>Leptospirales</taxon>
        <taxon>Leptospiraceae</taxon>
        <taxon>Leptospira</taxon>
    </lineage>
</organism>
<evidence type="ECO:0000313" key="2">
    <source>
        <dbReference type="Proteomes" id="UP000011754"/>
    </source>
</evidence>
<evidence type="ECO:0000313" key="1">
    <source>
        <dbReference type="EMBL" id="EMF42434.1"/>
    </source>
</evidence>
<dbReference type="EMBL" id="AKWW02000041">
    <property type="protein sequence ID" value="EMF42434.1"/>
    <property type="molecule type" value="Genomic_DNA"/>
</dbReference>
<proteinExistence type="predicted"/>
<gene>
    <name evidence="1" type="ORF">LEP1GSC067_0532</name>
</gene>
<dbReference type="Proteomes" id="UP000011754">
    <property type="component" value="Unassembled WGS sequence"/>
</dbReference>
<dbReference type="AlphaFoldDB" id="M3CLS2"/>
<accession>M3CLS2</accession>
<name>M3CLS2_LEPIR</name>